<feature type="domain" description="Small ribosomal subunit protein uS10" evidence="3">
    <location>
        <begin position="53"/>
        <end position="148"/>
    </location>
</feature>
<dbReference type="InterPro" id="IPR027486">
    <property type="entry name" value="Ribosomal_uS10_dom"/>
</dbReference>
<organism evidence="4 5">
    <name type="scientific">Bemisia tabaci</name>
    <name type="common">Sweetpotato whitefly</name>
    <name type="synonym">Aleurodes tabaci</name>
    <dbReference type="NCBI Taxonomy" id="7038"/>
    <lineage>
        <taxon>Eukaryota</taxon>
        <taxon>Metazoa</taxon>
        <taxon>Ecdysozoa</taxon>
        <taxon>Arthropoda</taxon>
        <taxon>Hexapoda</taxon>
        <taxon>Insecta</taxon>
        <taxon>Pterygota</taxon>
        <taxon>Neoptera</taxon>
        <taxon>Paraneoptera</taxon>
        <taxon>Hemiptera</taxon>
        <taxon>Sternorrhyncha</taxon>
        <taxon>Aleyrodoidea</taxon>
        <taxon>Aleyrodidae</taxon>
        <taxon>Aleyrodinae</taxon>
        <taxon>Bemisia</taxon>
    </lineage>
</organism>
<evidence type="ECO:0000259" key="3">
    <source>
        <dbReference type="SMART" id="SM01403"/>
    </source>
</evidence>
<dbReference type="PANTHER" id="PTHR13473">
    <property type="entry name" value="MITOCHONDRIAL RIBOSOMAL PROTEIN L48"/>
    <property type="match status" value="1"/>
</dbReference>
<dbReference type="PANTHER" id="PTHR13473:SF0">
    <property type="entry name" value="LARGE RIBOSOMAL SUBUNIT PROTEIN ML48"/>
    <property type="match status" value="1"/>
</dbReference>
<dbReference type="GO" id="GO:1990904">
    <property type="term" value="C:ribonucleoprotein complex"/>
    <property type="evidence" value="ECO:0007669"/>
    <property type="project" value="UniProtKB-KW"/>
</dbReference>
<evidence type="ECO:0000313" key="4">
    <source>
        <dbReference type="EMBL" id="CAH0768801.1"/>
    </source>
</evidence>
<dbReference type="Gene3D" id="3.30.70.600">
    <property type="entry name" value="Ribosomal protein S10 domain"/>
    <property type="match status" value="1"/>
</dbReference>
<keyword evidence="2" id="KW-0687">Ribonucleoprotein</keyword>
<proteinExistence type="predicted"/>
<accession>A0A9P0CB71</accession>
<sequence length="181" mass="21156">MALRFLPKIPLQVFTGKLMSRSFSTSKVSLDKIYEPDYLKLMESPIPMYDRLNIQIKGYDYPVLENYQKFVHHTAEAMLIDVEDGWALPPQHLKVKKFMPRSAITDSEYDLKIYERNVQISDVYSHDLSLFLEIIEAALPEGVKMHVHEHLPEHEKVRYIPDSELKQLEIELEAMGGPRRL</sequence>
<gene>
    <name evidence="4" type="ORF">BEMITA_LOCUS5878</name>
</gene>
<dbReference type="Pfam" id="PF00338">
    <property type="entry name" value="Ribosomal_S10"/>
    <property type="match status" value="1"/>
</dbReference>
<dbReference type="InterPro" id="IPR027487">
    <property type="entry name" value="Ribosomal_mL48"/>
</dbReference>
<dbReference type="EMBL" id="OU963864">
    <property type="protein sequence ID" value="CAH0768801.1"/>
    <property type="molecule type" value="Genomic_DNA"/>
</dbReference>
<dbReference type="InterPro" id="IPR036838">
    <property type="entry name" value="Ribosomal_uS10_dom_sf"/>
</dbReference>
<dbReference type="GO" id="GO:0005761">
    <property type="term" value="C:mitochondrial ribosome"/>
    <property type="evidence" value="ECO:0007669"/>
    <property type="project" value="InterPro"/>
</dbReference>
<evidence type="ECO:0000313" key="5">
    <source>
        <dbReference type="Proteomes" id="UP001152759"/>
    </source>
</evidence>
<evidence type="ECO:0000256" key="1">
    <source>
        <dbReference type="ARBA" id="ARBA00022980"/>
    </source>
</evidence>
<dbReference type="KEGG" id="btab:109043902"/>
<protein>
    <recommendedName>
        <fullName evidence="3">Small ribosomal subunit protein uS10 domain-containing protein</fullName>
    </recommendedName>
</protein>
<dbReference type="SMART" id="SM01403">
    <property type="entry name" value="Ribosomal_S10"/>
    <property type="match status" value="1"/>
</dbReference>
<reference evidence="4" key="1">
    <citation type="submission" date="2021-12" db="EMBL/GenBank/DDBJ databases">
        <authorList>
            <person name="King R."/>
        </authorList>
    </citation>
    <scope>NUCLEOTIDE SEQUENCE</scope>
</reference>
<dbReference type="SUPFAM" id="SSF54999">
    <property type="entry name" value="Ribosomal protein S10"/>
    <property type="match status" value="1"/>
</dbReference>
<keyword evidence="5" id="KW-1185">Reference proteome</keyword>
<evidence type="ECO:0000256" key="2">
    <source>
        <dbReference type="ARBA" id="ARBA00023274"/>
    </source>
</evidence>
<dbReference type="AlphaFoldDB" id="A0A9P0CB71"/>
<keyword evidence="1" id="KW-0689">Ribosomal protein</keyword>
<name>A0A9P0CB71_BEMTA</name>
<dbReference type="Proteomes" id="UP001152759">
    <property type="component" value="Chromosome 3"/>
</dbReference>